<dbReference type="Pfam" id="PF12833">
    <property type="entry name" value="HTH_18"/>
    <property type="match status" value="1"/>
</dbReference>
<dbReference type="AlphaFoldDB" id="A0A6A1RRC7"/>
<name>A0A6A1RRC7_ACIGI</name>
<keyword evidence="2" id="KW-0238">DNA-binding</keyword>
<dbReference type="PROSITE" id="PS01124">
    <property type="entry name" value="HTH_ARAC_FAMILY_2"/>
    <property type="match status" value="1"/>
</dbReference>
<dbReference type="InterPro" id="IPR009057">
    <property type="entry name" value="Homeodomain-like_sf"/>
</dbReference>
<dbReference type="PROSITE" id="PS00041">
    <property type="entry name" value="HTH_ARAC_FAMILY_1"/>
    <property type="match status" value="1"/>
</dbReference>
<dbReference type="Proteomes" id="UP000887320">
    <property type="component" value="Unassembled WGS sequence"/>
</dbReference>
<keyword evidence="3" id="KW-0804">Transcription</keyword>
<dbReference type="GO" id="GO:0003700">
    <property type="term" value="F:DNA-binding transcription factor activity"/>
    <property type="evidence" value="ECO:0007669"/>
    <property type="project" value="InterPro"/>
</dbReference>
<reference evidence="4" key="1">
    <citation type="submission" date="2021-07" db="EMBL/GenBank/DDBJ databases">
        <authorList>
            <person name="Fernandez M."/>
            <person name="Pereira P."/>
            <person name="Torres Tejerizo G.A."/>
            <person name="Gonzalez P."/>
            <person name="Agostini E."/>
        </authorList>
    </citation>
    <scope>NUCLEOTIDE SEQUENCE</scope>
    <source>
        <strain evidence="4">SFC 500-1A</strain>
    </source>
</reference>
<gene>
    <name evidence="4" type="ORF">KW868_06150</name>
</gene>
<dbReference type="InterPro" id="IPR018062">
    <property type="entry name" value="HTH_AraC-typ_CS"/>
</dbReference>
<dbReference type="EMBL" id="JAHWXT010000001">
    <property type="protein sequence ID" value="MCF0264052.1"/>
    <property type="molecule type" value="Genomic_DNA"/>
</dbReference>
<evidence type="ECO:0000313" key="4">
    <source>
        <dbReference type="EMBL" id="MCF0264052.1"/>
    </source>
</evidence>
<evidence type="ECO:0000256" key="3">
    <source>
        <dbReference type="ARBA" id="ARBA00023163"/>
    </source>
</evidence>
<sequence length="298" mass="33710">MRDEYAEKSALTDLFFDIYQFAKISGEIYDFARFTDQQQLSFKQDYAYIHIVQQATCRLKVANSNLDLVLKAGDIIVLPSTGEHTIELLDAENQAAAVISCIFKLSGIYGAAIIEGLPRYIHVPSHNDNGKIAEWVPMTVAAIKLELEHPSLGSQVMLSRIIDLLLVWSIRFWLVKATIEHKSWIVALRDPAISKALSLMHDRPAYAWDVENLAQSTHQSRSSFAKKFVEQVGVSPIQYLKNWRMRLASQFLKETDKNIFQIAELVGYSSQAAFTRAFTQTYGCAPKVFRASLIQSDQ</sequence>
<dbReference type="InterPro" id="IPR032783">
    <property type="entry name" value="AraC_lig"/>
</dbReference>
<organism evidence="4 5">
    <name type="scientific">Acinetobacter guillouiae</name>
    <name type="common">Acinetobacter genomosp. 11</name>
    <dbReference type="NCBI Taxonomy" id="106649"/>
    <lineage>
        <taxon>Bacteria</taxon>
        <taxon>Pseudomonadati</taxon>
        <taxon>Pseudomonadota</taxon>
        <taxon>Gammaproteobacteria</taxon>
        <taxon>Moraxellales</taxon>
        <taxon>Moraxellaceae</taxon>
        <taxon>Acinetobacter</taxon>
    </lineage>
</organism>
<accession>A0A6A1RRC7</accession>
<evidence type="ECO:0000313" key="5">
    <source>
        <dbReference type="Proteomes" id="UP000887320"/>
    </source>
</evidence>
<dbReference type="SUPFAM" id="SSF46689">
    <property type="entry name" value="Homeodomain-like"/>
    <property type="match status" value="2"/>
</dbReference>
<comment type="caution">
    <text evidence="4">The sequence shown here is derived from an EMBL/GenBank/DDBJ whole genome shotgun (WGS) entry which is preliminary data.</text>
</comment>
<evidence type="ECO:0000256" key="2">
    <source>
        <dbReference type="ARBA" id="ARBA00023125"/>
    </source>
</evidence>
<dbReference type="GO" id="GO:0043565">
    <property type="term" value="F:sequence-specific DNA binding"/>
    <property type="evidence" value="ECO:0007669"/>
    <property type="project" value="InterPro"/>
</dbReference>
<dbReference type="InterPro" id="IPR020449">
    <property type="entry name" value="Tscrpt_reg_AraC-type_HTH"/>
</dbReference>
<dbReference type="InterPro" id="IPR018060">
    <property type="entry name" value="HTH_AraC"/>
</dbReference>
<dbReference type="Pfam" id="PF12852">
    <property type="entry name" value="Cupin_6"/>
    <property type="match status" value="1"/>
</dbReference>
<evidence type="ECO:0000256" key="1">
    <source>
        <dbReference type="ARBA" id="ARBA00023015"/>
    </source>
</evidence>
<dbReference type="PANTHER" id="PTHR46796">
    <property type="entry name" value="HTH-TYPE TRANSCRIPTIONAL ACTIVATOR RHAS-RELATED"/>
    <property type="match status" value="1"/>
</dbReference>
<dbReference type="RefSeq" id="WP_004721322.1">
    <property type="nucleotide sequence ID" value="NZ_BBRY01000002.1"/>
</dbReference>
<proteinExistence type="predicted"/>
<keyword evidence="1" id="KW-0805">Transcription regulation</keyword>
<protein>
    <submittedName>
        <fullName evidence="4">AraC family transcriptional regulator</fullName>
    </submittedName>
</protein>
<dbReference type="SMART" id="SM00342">
    <property type="entry name" value="HTH_ARAC"/>
    <property type="match status" value="1"/>
</dbReference>
<dbReference type="InterPro" id="IPR050204">
    <property type="entry name" value="AraC_XylS_family_regulators"/>
</dbReference>
<dbReference type="Gene3D" id="1.10.10.60">
    <property type="entry name" value="Homeodomain-like"/>
    <property type="match status" value="2"/>
</dbReference>
<dbReference type="PRINTS" id="PR00032">
    <property type="entry name" value="HTHARAC"/>
</dbReference>
<dbReference type="PANTHER" id="PTHR46796:SF7">
    <property type="entry name" value="ARAC FAMILY TRANSCRIPTIONAL REGULATOR"/>
    <property type="match status" value="1"/>
</dbReference>